<dbReference type="AlphaFoldDB" id="A0A3N5A0L6"/>
<dbReference type="InterPro" id="IPR005135">
    <property type="entry name" value="Endo/exonuclease/phosphatase"/>
</dbReference>
<dbReference type="GO" id="GO:0004519">
    <property type="term" value="F:endonuclease activity"/>
    <property type="evidence" value="ECO:0007669"/>
    <property type="project" value="UniProtKB-KW"/>
</dbReference>
<dbReference type="OrthoDB" id="9793162at2"/>
<feature type="domain" description="Endonuclease/exonuclease/phosphatase" evidence="1">
    <location>
        <begin position="17"/>
        <end position="262"/>
    </location>
</feature>
<proteinExistence type="predicted"/>
<dbReference type="CDD" id="cd09083">
    <property type="entry name" value="EEP-1"/>
    <property type="match status" value="1"/>
</dbReference>
<name>A0A3N5A0L6_9MICO</name>
<keyword evidence="2" id="KW-0269">Exonuclease</keyword>
<dbReference type="GO" id="GO:0004527">
    <property type="term" value="F:exonuclease activity"/>
    <property type="evidence" value="ECO:0007669"/>
    <property type="project" value="UniProtKB-KW"/>
</dbReference>
<keyword evidence="2" id="KW-0255">Endonuclease</keyword>
<dbReference type="EMBL" id="RKRA01000001">
    <property type="protein sequence ID" value="RPF26895.1"/>
    <property type="molecule type" value="Genomic_DNA"/>
</dbReference>
<keyword evidence="2" id="KW-0378">Hydrolase</keyword>
<sequence>MDAPLVGPVRAPDLHVMTWNVRRRVRHLGRRSPDLWSRRQDLVRRLLDAERPAVLGVQEALPDQLELVTASLGPGYRWVGRGRDAAGVDEHAALVYDAGRLRVSAHTHHALSATPHVPGSRTWGNLLPRAVVAAELTDLATGAELLVLSTHLDHLSGRAREASARMIHDLVVAADRPVVVLADANAPVGAGPYRELTRGGVLVDSWDVAERRLTPAWGTFSRYRDPVPGGPRIDWLLVTPDVHVHAAGVNVARFDGAGPSDHEPVQAVLRL</sequence>
<keyword evidence="3" id="KW-1185">Reference proteome</keyword>
<dbReference type="Gene3D" id="3.60.10.10">
    <property type="entry name" value="Endonuclease/exonuclease/phosphatase"/>
    <property type="match status" value="1"/>
</dbReference>
<comment type="caution">
    <text evidence="2">The sequence shown here is derived from an EMBL/GenBank/DDBJ whole genome shotgun (WGS) entry which is preliminary data.</text>
</comment>
<dbReference type="InterPro" id="IPR036691">
    <property type="entry name" value="Endo/exonu/phosph_ase_sf"/>
</dbReference>
<dbReference type="Pfam" id="PF03372">
    <property type="entry name" value="Exo_endo_phos"/>
    <property type="match status" value="1"/>
</dbReference>
<dbReference type="RefSeq" id="WP_123916070.1">
    <property type="nucleotide sequence ID" value="NZ_RKRA01000001.1"/>
</dbReference>
<protein>
    <submittedName>
        <fullName evidence="2">Endonuclease/exonuclease/phosphatase family metal-dependent hydrolase</fullName>
    </submittedName>
</protein>
<evidence type="ECO:0000313" key="2">
    <source>
        <dbReference type="EMBL" id="RPF26895.1"/>
    </source>
</evidence>
<gene>
    <name evidence="2" type="ORF">EDD32_1354</name>
</gene>
<keyword evidence="2" id="KW-0540">Nuclease</keyword>
<evidence type="ECO:0000313" key="3">
    <source>
        <dbReference type="Proteomes" id="UP000280726"/>
    </source>
</evidence>
<dbReference type="Proteomes" id="UP000280726">
    <property type="component" value="Unassembled WGS sequence"/>
</dbReference>
<organism evidence="2 3">
    <name type="scientific">Georgenia muralis</name>
    <dbReference type="NCBI Taxonomy" id="154117"/>
    <lineage>
        <taxon>Bacteria</taxon>
        <taxon>Bacillati</taxon>
        <taxon>Actinomycetota</taxon>
        <taxon>Actinomycetes</taxon>
        <taxon>Micrococcales</taxon>
        <taxon>Bogoriellaceae</taxon>
        <taxon>Georgenia</taxon>
    </lineage>
</organism>
<evidence type="ECO:0000259" key="1">
    <source>
        <dbReference type="Pfam" id="PF03372"/>
    </source>
</evidence>
<reference evidence="2 3" key="1">
    <citation type="submission" date="2018-11" db="EMBL/GenBank/DDBJ databases">
        <title>Sequencing the genomes of 1000 actinobacteria strains.</title>
        <authorList>
            <person name="Klenk H.-P."/>
        </authorList>
    </citation>
    <scope>NUCLEOTIDE SEQUENCE [LARGE SCALE GENOMIC DNA]</scope>
    <source>
        <strain evidence="2 3">DSM 14418</strain>
    </source>
</reference>
<accession>A0A3N5A0L6</accession>
<dbReference type="SUPFAM" id="SSF56219">
    <property type="entry name" value="DNase I-like"/>
    <property type="match status" value="1"/>
</dbReference>